<evidence type="ECO:0000256" key="2">
    <source>
        <dbReference type="ARBA" id="ARBA00006464"/>
    </source>
</evidence>
<feature type="transmembrane region" description="Helical" evidence="9">
    <location>
        <begin position="38"/>
        <end position="61"/>
    </location>
</feature>
<dbReference type="Proteomes" id="UP000184074">
    <property type="component" value="Unassembled WGS sequence"/>
</dbReference>
<reference evidence="11 12" key="1">
    <citation type="submission" date="2016-11" db="EMBL/GenBank/DDBJ databases">
        <authorList>
            <person name="Jaros S."/>
            <person name="Januszkiewicz K."/>
            <person name="Wedrychowicz H."/>
        </authorList>
    </citation>
    <scope>NUCLEOTIDE SEQUENCE [LARGE SCALE GENOMIC DNA]</scope>
    <source>
        <strain evidence="11 12">DSM 28715</strain>
    </source>
</reference>
<dbReference type="PANTHER" id="PTHR30576">
    <property type="entry name" value="COLANIC BIOSYNTHESIS UDP-GLUCOSE LIPID CARRIER TRANSFERASE"/>
    <property type="match status" value="1"/>
</dbReference>
<evidence type="ECO:0000256" key="6">
    <source>
        <dbReference type="ARBA" id="ARBA00022989"/>
    </source>
</evidence>
<keyword evidence="8" id="KW-0270">Exopolysaccharide synthesis</keyword>
<evidence type="ECO:0000313" key="11">
    <source>
        <dbReference type="EMBL" id="SHH07773.1"/>
    </source>
</evidence>
<evidence type="ECO:0000259" key="10">
    <source>
        <dbReference type="Pfam" id="PF02397"/>
    </source>
</evidence>
<dbReference type="PANTHER" id="PTHR30576:SF4">
    <property type="entry name" value="UNDECAPRENYL-PHOSPHATE GALACTOSE PHOSPHOTRANSFERASE"/>
    <property type="match status" value="1"/>
</dbReference>
<evidence type="ECO:0000256" key="9">
    <source>
        <dbReference type="SAM" id="Phobius"/>
    </source>
</evidence>
<keyword evidence="5 9" id="KW-0812">Transmembrane</keyword>
<dbReference type="InterPro" id="IPR003362">
    <property type="entry name" value="Bact_transf"/>
</dbReference>
<evidence type="ECO:0000256" key="8">
    <source>
        <dbReference type="ARBA" id="ARBA00023169"/>
    </source>
</evidence>
<dbReference type="GO" id="GO:0000271">
    <property type="term" value="P:polysaccharide biosynthetic process"/>
    <property type="evidence" value="ECO:0007669"/>
    <property type="project" value="UniProtKB-KW"/>
</dbReference>
<gene>
    <name evidence="11" type="ORF">SAMN05444003_1976</name>
</gene>
<keyword evidence="4 11" id="KW-0808">Transferase</keyword>
<proteinExistence type="inferred from homology"/>
<dbReference type="OrthoDB" id="9808602at2"/>
<sequence>MTLHVRVNEDVAVSPTSSVESFKSQTFYKSYAKRGLDIALVLLFLPIVGPLVLLMAAVTALNGSNPFYSQLRVGKNGRFFRIWKIRTMTVDAEARLESYLKSNPEARAEWNKHQKLKNDPRITTVGRFLRKASLDELPQLFNVLQGSMSLVGPRPMMPEQEQYYFGSAYYSLRPGLTGLWQISERNESSFVDRVAFDDAYSRSMSFGTDMKTLLKTVLVVIRGTGY</sequence>
<organism evidence="11 12">
    <name type="scientific">Cognatiyoonia sediminum</name>
    <dbReference type="NCBI Taxonomy" id="1508389"/>
    <lineage>
        <taxon>Bacteria</taxon>
        <taxon>Pseudomonadati</taxon>
        <taxon>Pseudomonadota</taxon>
        <taxon>Alphaproteobacteria</taxon>
        <taxon>Rhodobacterales</taxon>
        <taxon>Paracoccaceae</taxon>
        <taxon>Cognatiyoonia</taxon>
    </lineage>
</organism>
<evidence type="ECO:0000256" key="7">
    <source>
        <dbReference type="ARBA" id="ARBA00023136"/>
    </source>
</evidence>
<keyword evidence="12" id="KW-1185">Reference proteome</keyword>
<evidence type="ECO:0000256" key="4">
    <source>
        <dbReference type="ARBA" id="ARBA00022679"/>
    </source>
</evidence>
<keyword evidence="6 9" id="KW-1133">Transmembrane helix</keyword>
<keyword evidence="3" id="KW-1003">Cell membrane</keyword>
<dbReference type="GO" id="GO:0016780">
    <property type="term" value="F:phosphotransferase activity, for other substituted phosphate groups"/>
    <property type="evidence" value="ECO:0007669"/>
    <property type="project" value="TreeGrafter"/>
</dbReference>
<evidence type="ECO:0000256" key="3">
    <source>
        <dbReference type="ARBA" id="ARBA00022475"/>
    </source>
</evidence>
<dbReference type="RefSeq" id="WP_072900748.1">
    <property type="nucleotide sequence ID" value="NZ_FQXB01000002.1"/>
</dbReference>
<keyword evidence="7 9" id="KW-0472">Membrane</keyword>
<dbReference type="GO" id="GO:0005886">
    <property type="term" value="C:plasma membrane"/>
    <property type="evidence" value="ECO:0007669"/>
    <property type="project" value="UniProtKB-SubCell"/>
</dbReference>
<feature type="domain" description="Bacterial sugar transferase" evidence="10">
    <location>
        <begin position="33"/>
        <end position="221"/>
    </location>
</feature>
<name>A0A1M5Q2R6_9RHOB</name>
<accession>A0A1M5Q2R6</accession>
<comment type="similarity">
    <text evidence="2">Belongs to the bacterial sugar transferase family.</text>
</comment>
<evidence type="ECO:0000256" key="1">
    <source>
        <dbReference type="ARBA" id="ARBA00004236"/>
    </source>
</evidence>
<dbReference type="STRING" id="1508389.SAMN05444003_1976"/>
<comment type="subcellular location">
    <subcellularLocation>
        <location evidence="1">Cell membrane</location>
    </subcellularLocation>
</comment>
<dbReference type="Pfam" id="PF02397">
    <property type="entry name" value="Bac_transf"/>
    <property type="match status" value="1"/>
</dbReference>
<dbReference type="EMBL" id="FQXB01000002">
    <property type="protein sequence ID" value="SHH07773.1"/>
    <property type="molecule type" value="Genomic_DNA"/>
</dbReference>
<evidence type="ECO:0000256" key="5">
    <source>
        <dbReference type="ARBA" id="ARBA00022692"/>
    </source>
</evidence>
<protein>
    <submittedName>
        <fullName evidence="11">Sugar transferase involved in LPS biosynthesis (Colanic, teichoic acid)</fullName>
    </submittedName>
</protein>
<evidence type="ECO:0000313" key="12">
    <source>
        <dbReference type="Proteomes" id="UP000184074"/>
    </source>
</evidence>
<dbReference type="AlphaFoldDB" id="A0A1M5Q2R6"/>